<gene>
    <name evidence="2" type="ORF">SLEP1_g7464</name>
</gene>
<evidence type="ECO:0000313" key="2">
    <source>
        <dbReference type="EMBL" id="GKU93910.1"/>
    </source>
</evidence>
<dbReference type="EMBL" id="BPVZ01000007">
    <property type="protein sequence ID" value="GKU93910.1"/>
    <property type="molecule type" value="Genomic_DNA"/>
</dbReference>
<evidence type="ECO:0000256" key="1">
    <source>
        <dbReference type="SAM" id="MobiDB-lite"/>
    </source>
</evidence>
<reference evidence="2 3" key="1">
    <citation type="journal article" date="2021" name="Commun. Biol.">
        <title>The genome of Shorea leprosula (Dipterocarpaceae) highlights the ecological relevance of drought in aseasonal tropical rainforests.</title>
        <authorList>
            <person name="Ng K.K.S."/>
            <person name="Kobayashi M.J."/>
            <person name="Fawcett J.A."/>
            <person name="Hatakeyama M."/>
            <person name="Paape T."/>
            <person name="Ng C.H."/>
            <person name="Ang C.C."/>
            <person name="Tnah L.H."/>
            <person name="Lee C.T."/>
            <person name="Nishiyama T."/>
            <person name="Sese J."/>
            <person name="O'Brien M.J."/>
            <person name="Copetti D."/>
            <person name="Mohd Noor M.I."/>
            <person name="Ong R.C."/>
            <person name="Putra M."/>
            <person name="Sireger I.Z."/>
            <person name="Indrioko S."/>
            <person name="Kosugi Y."/>
            <person name="Izuno A."/>
            <person name="Isagi Y."/>
            <person name="Lee S.L."/>
            <person name="Shimizu K.K."/>
        </authorList>
    </citation>
    <scope>NUCLEOTIDE SEQUENCE [LARGE SCALE GENOMIC DNA]</scope>
    <source>
        <strain evidence="2">214</strain>
    </source>
</reference>
<sequence>MSSSDPKTRPKPGSWPPAPDAAPIPPSSWAKRTGFRPKFSGETNASDSGQLSLPPRPREPDNQPDLEAGRAPLVPVANGVQENQRVVAEKDQKVKKRKDSDGQPKGSSPGHNGTANANGHAGANGAAEPAPRRAARTEEAGYVLPQSTDDDGFVGRPSHMIYELRDTPGLGQFLLLVP</sequence>
<comment type="caution">
    <text evidence="2">The sequence shown here is derived from an EMBL/GenBank/DDBJ whole genome shotgun (WGS) entry which is preliminary data.</text>
</comment>
<keyword evidence="3" id="KW-1185">Reference proteome</keyword>
<feature type="compositionally biased region" description="Low complexity" evidence="1">
    <location>
        <begin position="109"/>
        <end position="129"/>
    </location>
</feature>
<feature type="compositionally biased region" description="Polar residues" evidence="1">
    <location>
        <begin position="41"/>
        <end position="51"/>
    </location>
</feature>
<accession>A0AAV5I9F0</accession>
<protein>
    <submittedName>
        <fullName evidence="2">Uncharacterized protein</fullName>
    </submittedName>
</protein>
<proteinExistence type="predicted"/>
<feature type="compositionally biased region" description="Basic and acidic residues" evidence="1">
    <location>
        <begin position="87"/>
        <end position="102"/>
    </location>
</feature>
<organism evidence="2 3">
    <name type="scientific">Rubroshorea leprosula</name>
    <dbReference type="NCBI Taxonomy" id="152421"/>
    <lineage>
        <taxon>Eukaryota</taxon>
        <taxon>Viridiplantae</taxon>
        <taxon>Streptophyta</taxon>
        <taxon>Embryophyta</taxon>
        <taxon>Tracheophyta</taxon>
        <taxon>Spermatophyta</taxon>
        <taxon>Magnoliopsida</taxon>
        <taxon>eudicotyledons</taxon>
        <taxon>Gunneridae</taxon>
        <taxon>Pentapetalae</taxon>
        <taxon>rosids</taxon>
        <taxon>malvids</taxon>
        <taxon>Malvales</taxon>
        <taxon>Dipterocarpaceae</taxon>
        <taxon>Rubroshorea</taxon>
    </lineage>
</organism>
<evidence type="ECO:0000313" key="3">
    <source>
        <dbReference type="Proteomes" id="UP001054252"/>
    </source>
</evidence>
<feature type="region of interest" description="Disordered" evidence="1">
    <location>
        <begin position="1"/>
        <end position="155"/>
    </location>
</feature>
<name>A0AAV5I9F0_9ROSI</name>
<dbReference type="AlphaFoldDB" id="A0AAV5I9F0"/>
<feature type="compositionally biased region" description="Pro residues" evidence="1">
    <location>
        <begin position="13"/>
        <end position="26"/>
    </location>
</feature>
<dbReference type="Proteomes" id="UP001054252">
    <property type="component" value="Unassembled WGS sequence"/>
</dbReference>